<reference evidence="11 12" key="1">
    <citation type="journal article" date="2022" name="Nat. Plants">
        <title>Genomes of leafy and leafless Platanthera orchids illuminate the evolution of mycoheterotrophy.</title>
        <authorList>
            <person name="Li M.H."/>
            <person name="Liu K.W."/>
            <person name="Li Z."/>
            <person name="Lu H.C."/>
            <person name="Ye Q.L."/>
            <person name="Zhang D."/>
            <person name="Wang J.Y."/>
            <person name="Li Y.F."/>
            <person name="Zhong Z.M."/>
            <person name="Liu X."/>
            <person name="Yu X."/>
            <person name="Liu D.K."/>
            <person name="Tu X.D."/>
            <person name="Liu B."/>
            <person name="Hao Y."/>
            <person name="Liao X.Y."/>
            <person name="Jiang Y.T."/>
            <person name="Sun W.H."/>
            <person name="Chen J."/>
            <person name="Chen Y.Q."/>
            <person name="Ai Y."/>
            <person name="Zhai J.W."/>
            <person name="Wu S.S."/>
            <person name="Zhou Z."/>
            <person name="Hsiao Y.Y."/>
            <person name="Wu W.L."/>
            <person name="Chen Y.Y."/>
            <person name="Lin Y.F."/>
            <person name="Hsu J.L."/>
            <person name="Li C.Y."/>
            <person name="Wang Z.W."/>
            <person name="Zhao X."/>
            <person name="Zhong W.Y."/>
            <person name="Ma X.K."/>
            <person name="Ma L."/>
            <person name="Huang J."/>
            <person name="Chen G.Z."/>
            <person name="Huang M.Z."/>
            <person name="Huang L."/>
            <person name="Peng D.H."/>
            <person name="Luo Y.B."/>
            <person name="Zou S.Q."/>
            <person name="Chen S.P."/>
            <person name="Lan S."/>
            <person name="Tsai W.C."/>
            <person name="Van de Peer Y."/>
            <person name="Liu Z.J."/>
        </authorList>
    </citation>
    <scope>NUCLEOTIDE SEQUENCE [LARGE SCALE GENOMIC DNA]</scope>
    <source>
        <strain evidence="11">Lor287</strain>
    </source>
</reference>
<dbReference type="Pfam" id="PF01490">
    <property type="entry name" value="Aa_trans"/>
    <property type="match status" value="1"/>
</dbReference>
<keyword evidence="2" id="KW-0813">Transport</keyword>
<feature type="transmembrane region" description="Helical" evidence="9">
    <location>
        <begin position="344"/>
        <end position="365"/>
    </location>
</feature>
<dbReference type="InterPro" id="IPR013057">
    <property type="entry name" value="AA_transpt_TM"/>
</dbReference>
<feature type="region of interest" description="Disordered" evidence="8">
    <location>
        <begin position="1"/>
        <end position="70"/>
    </location>
</feature>
<evidence type="ECO:0000256" key="6">
    <source>
        <dbReference type="ARBA" id="ARBA00023136"/>
    </source>
</evidence>
<accession>A0AAP0BDJ0</accession>
<comment type="subcellular location">
    <subcellularLocation>
        <location evidence="1">Membrane</location>
        <topology evidence="1">Multi-pass membrane protein</topology>
    </subcellularLocation>
</comment>
<keyword evidence="3 9" id="KW-0812">Transmembrane</keyword>
<keyword evidence="4" id="KW-0029">Amino-acid transport</keyword>
<dbReference type="PANTHER" id="PTHR22950:SF692">
    <property type="entry name" value="TRANSMEMBRANE AMINO ACID TRANSPORTER FAMILY PROTEIN"/>
    <property type="match status" value="1"/>
</dbReference>
<feature type="transmembrane region" description="Helical" evidence="9">
    <location>
        <begin position="517"/>
        <end position="539"/>
    </location>
</feature>
<dbReference type="FunFam" id="1.20.1740.10:FF:000047">
    <property type="entry name" value="Amino acid transporter AVT1A"/>
    <property type="match status" value="1"/>
</dbReference>
<evidence type="ECO:0000256" key="5">
    <source>
        <dbReference type="ARBA" id="ARBA00022989"/>
    </source>
</evidence>
<feature type="domain" description="Amino acid transporter transmembrane" evidence="10">
    <location>
        <begin position="160"/>
        <end position="539"/>
    </location>
</feature>
<sequence length="547" mass="58917">MSKGMKTEEQLGPDRGFEFETDDEENQARRQADAGSSSSFSSSSGDNSRGSISTTDRCDGPQGSYQPSWPQSYRQSIDLLSSVLSPGAGFLAGSSLLQLGNSFRGGSTAGDDYQHSQLAKPLIPHPLPSTGAHTSSIVSPHSKPASFFYPSVLPPPPRCSTSQAIVNGLNVLCGVGILTTPYAIKEGGWMGLILLVFLGFISFYTGILLMRCLDISPELQTYPDVGQAAFGAPGRLCIAIVLYLELYASCVEYIILVSDSLSSIFPSSHANLLGIDLSCNQLFALTAALAILPTVWLRDLNLLSFLSAGGVIASILMVLCLFWDGMVDGVGFHQEGTVLNLTNLPVALGMFSFCYSGHSVFPNIYSSMIEQSQFSNVLLVCFILCTSIYAAVAAAGFMMFGESIQSQFTLNMPHRFMSSRIAIWATVVNPLTKYALTMTPVALSIEELLPSKHQSIFVAVVIRTLLVISTLVVALLIPFFGFLMALLGSFFTMLVALILPCLCYLSIQRQSVTIWEVVLCMFIIMVGVLCAAIGSYSSIKEMVDSYG</sequence>
<evidence type="ECO:0000256" key="9">
    <source>
        <dbReference type="SAM" id="Phobius"/>
    </source>
</evidence>
<name>A0AAP0BDJ0_9ASPA</name>
<comment type="similarity">
    <text evidence="7">Belongs to the amino acid/polyamine transporter 2 family. Amino acid/auxin permease (AAAP) (TC 2.A.18.5) subfamily.</text>
</comment>
<feature type="transmembrane region" description="Helical" evidence="9">
    <location>
        <begin position="421"/>
        <end position="443"/>
    </location>
</feature>
<dbReference type="PANTHER" id="PTHR22950">
    <property type="entry name" value="AMINO ACID TRANSPORTER"/>
    <property type="match status" value="1"/>
</dbReference>
<feature type="transmembrane region" description="Helical" evidence="9">
    <location>
        <begin position="190"/>
        <end position="213"/>
    </location>
</feature>
<evidence type="ECO:0000256" key="4">
    <source>
        <dbReference type="ARBA" id="ARBA00022970"/>
    </source>
</evidence>
<evidence type="ECO:0000259" key="10">
    <source>
        <dbReference type="Pfam" id="PF01490"/>
    </source>
</evidence>
<feature type="transmembrane region" description="Helical" evidence="9">
    <location>
        <begin position="302"/>
        <end position="324"/>
    </location>
</feature>
<dbReference type="EMBL" id="JBBWWQ010000011">
    <property type="protein sequence ID" value="KAK8936292.1"/>
    <property type="molecule type" value="Genomic_DNA"/>
</dbReference>
<feature type="transmembrane region" description="Helical" evidence="9">
    <location>
        <begin position="164"/>
        <end position="184"/>
    </location>
</feature>
<evidence type="ECO:0000313" key="12">
    <source>
        <dbReference type="Proteomes" id="UP001418222"/>
    </source>
</evidence>
<keyword evidence="6 9" id="KW-0472">Membrane</keyword>
<evidence type="ECO:0000256" key="3">
    <source>
        <dbReference type="ARBA" id="ARBA00022692"/>
    </source>
</evidence>
<keyword evidence="5 9" id="KW-1133">Transmembrane helix</keyword>
<feature type="compositionally biased region" description="Low complexity" evidence="8">
    <location>
        <begin position="35"/>
        <end position="53"/>
    </location>
</feature>
<evidence type="ECO:0000313" key="11">
    <source>
        <dbReference type="EMBL" id="KAK8936292.1"/>
    </source>
</evidence>
<dbReference type="GO" id="GO:0015179">
    <property type="term" value="F:L-amino acid transmembrane transporter activity"/>
    <property type="evidence" value="ECO:0007669"/>
    <property type="project" value="TreeGrafter"/>
</dbReference>
<gene>
    <name evidence="11" type="ORF">KSP39_PZI013404</name>
</gene>
<feature type="transmembrane region" description="Helical" evidence="9">
    <location>
        <begin position="234"/>
        <end position="255"/>
    </location>
</feature>
<feature type="transmembrane region" description="Helical" evidence="9">
    <location>
        <begin position="483"/>
        <end position="505"/>
    </location>
</feature>
<organism evidence="11 12">
    <name type="scientific">Platanthera zijinensis</name>
    <dbReference type="NCBI Taxonomy" id="2320716"/>
    <lineage>
        <taxon>Eukaryota</taxon>
        <taxon>Viridiplantae</taxon>
        <taxon>Streptophyta</taxon>
        <taxon>Embryophyta</taxon>
        <taxon>Tracheophyta</taxon>
        <taxon>Spermatophyta</taxon>
        <taxon>Magnoliopsida</taxon>
        <taxon>Liliopsida</taxon>
        <taxon>Asparagales</taxon>
        <taxon>Orchidaceae</taxon>
        <taxon>Orchidoideae</taxon>
        <taxon>Orchideae</taxon>
        <taxon>Orchidinae</taxon>
        <taxon>Platanthera</taxon>
    </lineage>
</organism>
<evidence type="ECO:0000256" key="1">
    <source>
        <dbReference type="ARBA" id="ARBA00004141"/>
    </source>
</evidence>
<dbReference type="Proteomes" id="UP001418222">
    <property type="component" value="Unassembled WGS sequence"/>
</dbReference>
<evidence type="ECO:0000256" key="7">
    <source>
        <dbReference type="ARBA" id="ARBA00049662"/>
    </source>
</evidence>
<feature type="transmembrane region" description="Helical" evidence="9">
    <location>
        <begin position="455"/>
        <end position="477"/>
    </location>
</feature>
<evidence type="ECO:0000256" key="2">
    <source>
        <dbReference type="ARBA" id="ARBA00022448"/>
    </source>
</evidence>
<feature type="transmembrane region" description="Helical" evidence="9">
    <location>
        <begin position="377"/>
        <end position="401"/>
    </location>
</feature>
<feature type="transmembrane region" description="Helical" evidence="9">
    <location>
        <begin position="275"/>
        <end position="295"/>
    </location>
</feature>
<protein>
    <recommendedName>
        <fullName evidence="10">Amino acid transporter transmembrane domain-containing protein</fullName>
    </recommendedName>
</protein>
<dbReference type="AlphaFoldDB" id="A0AAP0BDJ0"/>
<keyword evidence="12" id="KW-1185">Reference proteome</keyword>
<proteinExistence type="inferred from homology"/>
<comment type="caution">
    <text evidence="11">The sequence shown here is derived from an EMBL/GenBank/DDBJ whole genome shotgun (WGS) entry which is preliminary data.</text>
</comment>
<dbReference type="GO" id="GO:0005774">
    <property type="term" value="C:vacuolar membrane"/>
    <property type="evidence" value="ECO:0007669"/>
    <property type="project" value="TreeGrafter"/>
</dbReference>
<evidence type="ECO:0000256" key="8">
    <source>
        <dbReference type="SAM" id="MobiDB-lite"/>
    </source>
</evidence>